<accession>A0ABS9U3F4</accession>
<evidence type="ECO:0000256" key="1">
    <source>
        <dbReference type="ARBA" id="ARBA00023015"/>
    </source>
</evidence>
<dbReference type="RefSeq" id="WP_241054873.1">
    <property type="nucleotide sequence ID" value="NZ_JAKZBV010000001.1"/>
</dbReference>
<sequence>MRISEAAAAAGTTAKTLRFYEDIGLLPGIGRTPSGYRDYPHEAVQRAAFIRRSRAAGLSLEQAGDLLAMHDAGTRPCSHVRDRLADQLEAVDARISELQALRKTLAAQHRAAGSGPEACDPRQVCSYL</sequence>
<dbReference type="PRINTS" id="PR00040">
    <property type="entry name" value="HTHMERR"/>
</dbReference>
<keyword evidence="1" id="KW-0805">Transcription regulation</keyword>
<dbReference type="Proteomes" id="UP001202922">
    <property type="component" value="Unassembled WGS sequence"/>
</dbReference>
<dbReference type="PROSITE" id="PS50937">
    <property type="entry name" value="HTH_MERR_2"/>
    <property type="match status" value="1"/>
</dbReference>
<protein>
    <submittedName>
        <fullName evidence="6">MerR family DNA-binding protein</fullName>
    </submittedName>
</protein>
<dbReference type="InterPro" id="IPR015358">
    <property type="entry name" value="Tscrpt_reg_MerR_DNA-bd"/>
</dbReference>
<gene>
    <name evidence="6" type="ORF">L0M17_14775</name>
</gene>
<evidence type="ECO:0000313" key="7">
    <source>
        <dbReference type="Proteomes" id="UP001202922"/>
    </source>
</evidence>
<dbReference type="PANTHER" id="PTHR30204:SF94">
    <property type="entry name" value="HEAVY METAL-DEPENDENT TRANSCRIPTIONAL REGULATOR HI_0293-RELATED"/>
    <property type="match status" value="1"/>
</dbReference>
<dbReference type="InterPro" id="IPR000551">
    <property type="entry name" value="MerR-type_HTH_dom"/>
</dbReference>
<evidence type="ECO:0000256" key="4">
    <source>
        <dbReference type="SAM" id="Coils"/>
    </source>
</evidence>
<feature type="coiled-coil region" evidence="4">
    <location>
        <begin position="81"/>
        <end position="108"/>
    </location>
</feature>
<name>A0ABS9U3F4_9MICC</name>
<evidence type="ECO:0000313" key="6">
    <source>
        <dbReference type="EMBL" id="MCH6471224.1"/>
    </source>
</evidence>
<dbReference type="GO" id="GO:0003677">
    <property type="term" value="F:DNA binding"/>
    <property type="evidence" value="ECO:0007669"/>
    <property type="project" value="UniProtKB-KW"/>
</dbReference>
<dbReference type="Pfam" id="PF09278">
    <property type="entry name" value="MerR-DNA-bind"/>
    <property type="match status" value="1"/>
</dbReference>
<dbReference type="PANTHER" id="PTHR30204">
    <property type="entry name" value="REDOX-CYCLING DRUG-SENSING TRANSCRIPTIONAL ACTIVATOR SOXR"/>
    <property type="match status" value="1"/>
</dbReference>
<dbReference type="EMBL" id="JAKZBV010000001">
    <property type="protein sequence ID" value="MCH6471224.1"/>
    <property type="molecule type" value="Genomic_DNA"/>
</dbReference>
<evidence type="ECO:0000259" key="5">
    <source>
        <dbReference type="PROSITE" id="PS50937"/>
    </source>
</evidence>
<proteinExistence type="predicted"/>
<evidence type="ECO:0000256" key="3">
    <source>
        <dbReference type="ARBA" id="ARBA00023163"/>
    </source>
</evidence>
<keyword evidence="4" id="KW-0175">Coiled coil</keyword>
<evidence type="ECO:0000256" key="2">
    <source>
        <dbReference type="ARBA" id="ARBA00023125"/>
    </source>
</evidence>
<keyword evidence="3" id="KW-0804">Transcription</keyword>
<dbReference type="SUPFAM" id="SSF46955">
    <property type="entry name" value="Putative DNA-binding domain"/>
    <property type="match status" value="1"/>
</dbReference>
<reference evidence="6 7" key="1">
    <citation type="submission" date="2022-03" db="EMBL/GenBank/DDBJ databases">
        <title>Sinomonas sp. isolated from a soil.</title>
        <authorList>
            <person name="Han J."/>
            <person name="Kim D.-U."/>
        </authorList>
    </citation>
    <scope>NUCLEOTIDE SEQUENCE [LARGE SCALE GENOMIC DNA]</scope>
    <source>
        <strain evidence="6 7">5-5</strain>
    </source>
</reference>
<dbReference type="SMART" id="SM00422">
    <property type="entry name" value="HTH_MERR"/>
    <property type="match status" value="1"/>
</dbReference>
<keyword evidence="2 6" id="KW-0238">DNA-binding</keyword>
<feature type="domain" description="HTH merR-type" evidence="5">
    <location>
        <begin position="1"/>
        <end position="69"/>
    </location>
</feature>
<comment type="caution">
    <text evidence="6">The sequence shown here is derived from an EMBL/GenBank/DDBJ whole genome shotgun (WGS) entry which is preliminary data.</text>
</comment>
<dbReference type="Gene3D" id="1.10.1660.10">
    <property type="match status" value="1"/>
</dbReference>
<organism evidence="6 7">
    <name type="scientific">Sinomonas terrae</name>
    <dbReference type="NCBI Taxonomy" id="2908838"/>
    <lineage>
        <taxon>Bacteria</taxon>
        <taxon>Bacillati</taxon>
        <taxon>Actinomycetota</taxon>
        <taxon>Actinomycetes</taxon>
        <taxon>Micrococcales</taxon>
        <taxon>Micrococcaceae</taxon>
        <taxon>Sinomonas</taxon>
    </lineage>
</organism>
<dbReference type="Pfam" id="PF00376">
    <property type="entry name" value="MerR"/>
    <property type="match status" value="1"/>
</dbReference>
<dbReference type="InterPro" id="IPR009061">
    <property type="entry name" value="DNA-bd_dom_put_sf"/>
</dbReference>
<keyword evidence="7" id="KW-1185">Reference proteome</keyword>
<dbReference type="InterPro" id="IPR047057">
    <property type="entry name" value="MerR_fam"/>
</dbReference>